<proteinExistence type="predicted"/>
<dbReference type="Pfam" id="PF09152">
    <property type="entry name" value="DUF1937"/>
    <property type="match status" value="1"/>
</dbReference>
<dbReference type="RefSeq" id="WP_076484682.1">
    <property type="nucleotide sequence ID" value="NZ_FTOG01000005.1"/>
</dbReference>
<dbReference type="AlphaFoldDB" id="A0A1N7M7W9"/>
<dbReference type="OrthoDB" id="7857621at2"/>
<accession>A0A1N7M7W9</accession>
<reference evidence="3" key="1">
    <citation type="submission" date="2017-01" db="EMBL/GenBank/DDBJ databases">
        <authorList>
            <person name="Varghese N."/>
            <person name="Submissions S."/>
        </authorList>
    </citation>
    <scope>NUCLEOTIDE SEQUENCE [LARGE SCALE GENOMIC DNA]</scope>
    <source>
        <strain evidence="3">DSM 19945</strain>
    </source>
</reference>
<dbReference type="EMBL" id="FTOG01000005">
    <property type="protein sequence ID" value="SIS82216.1"/>
    <property type="molecule type" value="Genomic_DNA"/>
</dbReference>
<organism evidence="2 3">
    <name type="scientific">Rhodobacter aestuarii</name>
    <dbReference type="NCBI Taxonomy" id="453582"/>
    <lineage>
        <taxon>Bacteria</taxon>
        <taxon>Pseudomonadati</taxon>
        <taxon>Pseudomonadota</taxon>
        <taxon>Alphaproteobacteria</taxon>
        <taxon>Rhodobacterales</taxon>
        <taxon>Rhodobacter group</taxon>
        <taxon>Rhodobacter</taxon>
    </lineage>
</organism>
<protein>
    <recommendedName>
        <fullName evidence="1">DUF1937 domain-containing protein</fullName>
    </recommendedName>
</protein>
<dbReference type="Gene3D" id="3.40.50.10400">
    <property type="entry name" value="Hypothetical protein PA1492"/>
    <property type="match status" value="1"/>
</dbReference>
<dbReference type="InterPro" id="IPR015235">
    <property type="entry name" value="DUF1937"/>
</dbReference>
<evidence type="ECO:0000313" key="3">
    <source>
        <dbReference type="Proteomes" id="UP000186221"/>
    </source>
</evidence>
<feature type="domain" description="DUF1937" evidence="1">
    <location>
        <begin position="43"/>
        <end position="161"/>
    </location>
</feature>
<evidence type="ECO:0000259" key="1">
    <source>
        <dbReference type="Pfam" id="PF09152"/>
    </source>
</evidence>
<dbReference type="Proteomes" id="UP000186221">
    <property type="component" value="Unassembled WGS sequence"/>
</dbReference>
<name>A0A1N7M7W9_9RHOB</name>
<sequence>MHAACPRPPLDWAEILTPNGPFSPLVHLRATPEVVAQHAAGLAYLATPYTRKVMLNGRWNYDKSVTLSLLAAREGLRLARVGVTAVSPIVQAAEGLHAQAGAPGPKVNPLDRVFWTAWCRPMFAAARLVVVPAIPGWDESEGVFAEVTEAVRRNMPVFIYGGNT</sequence>
<evidence type="ECO:0000313" key="2">
    <source>
        <dbReference type="EMBL" id="SIS82216.1"/>
    </source>
</evidence>
<keyword evidence="3" id="KW-1185">Reference proteome</keyword>
<dbReference type="SUPFAM" id="SSF52309">
    <property type="entry name" value="N-(deoxy)ribosyltransferase-like"/>
    <property type="match status" value="1"/>
</dbReference>
<gene>
    <name evidence="2" type="ORF">SAMN05421580_105177</name>
</gene>
<dbReference type="STRING" id="453582.SAMN05421580_105177"/>